<accession>M3JSZ9</accession>
<dbReference type="PANTHER" id="PTHR15710">
    <property type="entry name" value="E3 UBIQUITIN-PROTEIN LIGASE PRAJA"/>
    <property type="match status" value="1"/>
</dbReference>
<keyword evidence="4" id="KW-0833">Ubl conjugation pathway</keyword>
<dbReference type="GO" id="GO:0008270">
    <property type="term" value="F:zinc ion binding"/>
    <property type="evidence" value="ECO:0007669"/>
    <property type="project" value="UniProtKB-KW"/>
</dbReference>
<feature type="compositionally biased region" description="Basic and acidic residues" evidence="7">
    <location>
        <begin position="210"/>
        <end position="219"/>
    </location>
</feature>
<dbReference type="UniPathway" id="UPA00143"/>
<dbReference type="SUPFAM" id="SSF57850">
    <property type="entry name" value="RING/U-box"/>
    <property type="match status" value="1"/>
</dbReference>
<dbReference type="Pfam" id="PF12678">
    <property type="entry name" value="zf-rbx1"/>
    <property type="match status" value="1"/>
</dbReference>
<dbReference type="HOGENOM" id="CLU_051223_0_0_1"/>
<dbReference type="EMBL" id="AOGT01002504">
    <property type="protein sequence ID" value="EMG45394.1"/>
    <property type="molecule type" value="Genomic_DNA"/>
</dbReference>
<comment type="caution">
    <text evidence="9">The sequence shown here is derived from an EMBL/GenBank/DDBJ whole genome shotgun (WGS) entry which is preliminary data.</text>
</comment>
<evidence type="ECO:0000259" key="8">
    <source>
        <dbReference type="PROSITE" id="PS50089"/>
    </source>
</evidence>
<keyword evidence="3 6" id="KW-0863">Zinc-finger</keyword>
<name>M3JSZ9_CANMX</name>
<organism evidence="9 10">
    <name type="scientific">Candida maltosa (strain Xu316)</name>
    <name type="common">Yeast</name>
    <dbReference type="NCBI Taxonomy" id="1245528"/>
    <lineage>
        <taxon>Eukaryota</taxon>
        <taxon>Fungi</taxon>
        <taxon>Dikarya</taxon>
        <taxon>Ascomycota</taxon>
        <taxon>Saccharomycotina</taxon>
        <taxon>Pichiomycetes</taxon>
        <taxon>Debaryomycetaceae</taxon>
        <taxon>Candida/Lodderomyces clade</taxon>
        <taxon>Candida</taxon>
    </lineage>
</organism>
<dbReference type="InterPro" id="IPR024766">
    <property type="entry name" value="Znf_RING_H2"/>
</dbReference>
<dbReference type="InterPro" id="IPR013083">
    <property type="entry name" value="Znf_RING/FYVE/PHD"/>
</dbReference>
<dbReference type="OMA" id="FGKSCII"/>
<feature type="domain" description="RING-type" evidence="8">
    <location>
        <begin position="178"/>
        <end position="202"/>
    </location>
</feature>
<feature type="compositionally biased region" description="Polar residues" evidence="7">
    <location>
        <begin position="220"/>
        <end position="230"/>
    </location>
</feature>
<feature type="region of interest" description="Disordered" evidence="7">
    <location>
        <begin position="286"/>
        <end position="400"/>
    </location>
</feature>
<keyword evidence="10" id="KW-1185">Reference proteome</keyword>
<dbReference type="GO" id="GO:0016567">
    <property type="term" value="P:protein ubiquitination"/>
    <property type="evidence" value="ECO:0007669"/>
    <property type="project" value="UniProtKB-UniPathway"/>
</dbReference>
<evidence type="ECO:0000256" key="7">
    <source>
        <dbReference type="SAM" id="MobiDB-lite"/>
    </source>
</evidence>
<reference evidence="9 10" key="1">
    <citation type="submission" date="2013-02" db="EMBL/GenBank/DDBJ databases">
        <title>Genome sequence of Candida maltosa Xu316, a potential industrial strain for xylitol and ethanol production.</title>
        <authorList>
            <person name="Yu J."/>
            <person name="Wang Q."/>
            <person name="Geng X."/>
            <person name="Bao W."/>
            <person name="He P."/>
            <person name="Cai J."/>
        </authorList>
    </citation>
    <scope>NUCLEOTIDE SEQUENCE [LARGE SCALE GENOMIC DNA]</scope>
    <source>
        <strain evidence="10">Xu316</strain>
    </source>
</reference>
<evidence type="ECO:0000256" key="1">
    <source>
        <dbReference type="ARBA" id="ARBA00004906"/>
    </source>
</evidence>
<comment type="pathway">
    <text evidence="1">Protein modification; protein ubiquitination.</text>
</comment>
<dbReference type="Proteomes" id="UP000011777">
    <property type="component" value="Unassembled WGS sequence"/>
</dbReference>
<evidence type="ECO:0000256" key="6">
    <source>
        <dbReference type="PROSITE-ProRule" id="PRU00175"/>
    </source>
</evidence>
<keyword evidence="5" id="KW-0862">Zinc</keyword>
<dbReference type="eggNOG" id="ENOG502SW0H">
    <property type="taxonomic scope" value="Eukaryota"/>
</dbReference>
<keyword evidence="2" id="KW-0479">Metal-binding</keyword>
<dbReference type="STRING" id="1245528.M3JSZ9"/>
<gene>
    <name evidence="9" type="ORF">G210_4433</name>
</gene>
<evidence type="ECO:0000256" key="3">
    <source>
        <dbReference type="ARBA" id="ARBA00022771"/>
    </source>
</evidence>
<feature type="compositionally biased region" description="Low complexity" evidence="7">
    <location>
        <begin position="316"/>
        <end position="348"/>
    </location>
</feature>
<dbReference type="Gene3D" id="3.30.40.10">
    <property type="entry name" value="Zinc/RING finger domain, C3HC4 (zinc finger)"/>
    <property type="match status" value="1"/>
</dbReference>
<dbReference type="GO" id="GO:0051603">
    <property type="term" value="P:proteolysis involved in protein catabolic process"/>
    <property type="evidence" value="ECO:0007669"/>
    <property type="project" value="UniProtKB-ARBA"/>
</dbReference>
<evidence type="ECO:0000256" key="2">
    <source>
        <dbReference type="ARBA" id="ARBA00022723"/>
    </source>
</evidence>
<sequence>MDQVFIDIEAEDPRNIFQPLFANIFNSTTRKKSASEEAIASLEKVDVSKLSDRTCSICYEEFEAPSGLGTTDEVPKSTSLGLKFDEVMQSDKAITDSLANYGLYREPISQTARFNDPSMFFPTDTGGALYSRFPQRNLSTFENVTNEDQFPGYKVKSHVDTKLDQYKKGGHIAVKMPECEHVFGLPCIIEWLKANVSCPLCRKEVEARNDNPEKTRKETIQQNTRTNFNDPSDMVEHIINHSTDIFNPFRRPFNPSITPITDSSMHQEWSTPHYQSRVFTRDPDLVMPRKIPFGDPFVSRRSTTFRTRTQNSATTNNNNNNNNSNNNINSNSDVNGTTNTDTNDSIDSLSEVIGGGRESRGSESTEERRRRRRSASNDSSRSARRVNFSPHTTNIDDLHD</sequence>
<dbReference type="OrthoDB" id="8062037at2759"/>
<dbReference type="InterPro" id="IPR001841">
    <property type="entry name" value="Znf_RING"/>
</dbReference>
<dbReference type="PROSITE" id="PS50089">
    <property type="entry name" value="ZF_RING_2"/>
    <property type="match status" value="1"/>
</dbReference>
<dbReference type="GO" id="GO:0005737">
    <property type="term" value="C:cytoplasm"/>
    <property type="evidence" value="ECO:0007669"/>
    <property type="project" value="TreeGrafter"/>
</dbReference>
<dbReference type="PANTHER" id="PTHR15710:SF243">
    <property type="entry name" value="E3 UBIQUITIN-PROTEIN LIGASE PRAJA-2 ISOFORM X1"/>
    <property type="match status" value="1"/>
</dbReference>
<evidence type="ECO:0000313" key="10">
    <source>
        <dbReference type="Proteomes" id="UP000011777"/>
    </source>
</evidence>
<dbReference type="AlphaFoldDB" id="M3JSZ9"/>
<proteinExistence type="predicted"/>
<feature type="compositionally biased region" description="Basic and acidic residues" evidence="7">
    <location>
        <begin position="357"/>
        <end position="368"/>
    </location>
</feature>
<feature type="region of interest" description="Disordered" evidence="7">
    <location>
        <begin position="210"/>
        <end position="231"/>
    </location>
</feature>
<evidence type="ECO:0000256" key="5">
    <source>
        <dbReference type="ARBA" id="ARBA00022833"/>
    </source>
</evidence>
<protein>
    <recommendedName>
        <fullName evidence="8">RING-type domain-containing protein</fullName>
    </recommendedName>
</protein>
<dbReference type="GO" id="GO:0061630">
    <property type="term" value="F:ubiquitin protein ligase activity"/>
    <property type="evidence" value="ECO:0007669"/>
    <property type="project" value="TreeGrafter"/>
</dbReference>
<evidence type="ECO:0000256" key="4">
    <source>
        <dbReference type="ARBA" id="ARBA00022786"/>
    </source>
</evidence>
<feature type="compositionally biased region" description="Low complexity" evidence="7">
    <location>
        <begin position="299"/>
        <end position="309"/>
    </location>
</feature>
<evidence type="ECO:0000313" key="9">
    <source>
        <dbReference type="EMBL" id="EMG45394.1"/>
    </source>
</evidence>